<protein>
    <submittedName>
        <fullName evidence="2">CubicO group peptidase (Beta-lactamase class C family)</fullName>
    </submittedName>
</protein>
<dbReference type="AlphaFoldDB" id="A0A4R3KPI3"/>
<organism evidence="2 3">
    <name type="scientific">Anseongella ginsenosidimutans</name>
    <dbReference type="NCBI Taxonomy" id="496056"/>
    <lineage>
        <taxon>Bacteria</taxon>
        <taxon>Pseudomonadati</taxon>
        <taxon>Bacteroidota</taxon>
        <taxon>Sphingobacteriia</taxon>
        <taxon>Sphingobacteriales</taxon>
        <taxon>Sphingobacteriaceae</taxon>
        <taxon>Anseongella</taxon>
    </lineage>
</organism>
<gene>
    <name evidence="2" type="ORF">EDD80_107131</name>
</gene>
<dbReference type="OrthoDB" id="9793489at2"/>
<dbReference type="Proteomes" id="UP000295807">
    <property type="component" value="Unassembled WGS sequence"/>
</dbReference>
<evidence type="ECO:0000313" key="3">
    <source>
        <dbReference type="Proteomes" id="UP000295807"/>
    </source>
</evidence>
<keyword evidence="3" id="KW-1185">Reference proteome</keyword>
<dbReference type="InterPro" id="IPR050491">
    <property type="entry name" value="AmpC-like"/>
</dbReference>
<dbReference type="PANTHER" id="PTHR46825:SF7">
    <property type="entry name" value="D-ALANYL-D-ALANINE CARBOXYPEPTIDASE"/>
    <property type="match status" value="1"/>
</dbReference>
<reference evidence="2 3" key="1">
    <citation type="submission" date="2019-03" db="EMBL/GenBank/DDBJ databases">
        <title>Genomic Encyclopedia of Type Strains, Phase IV (KMG-IV): sequencing the most valuable type-strain genomes for metagenomic binning, comparative biology and taxonomic classification.</title>
        <authorList>
            <person name="Goeker M."/>
        </authorList>
    </citation>
    <scope>NUCLEOTIDE SEQUENCE [LARGE SCALE GENOMIC DNA]</scope>
    <source>
        <strain evidence="2 3">DSM 21100</strain>
    </source>
</reference>
<evidence type="ECO:0000313" key="2">
    <source>
        <dbReference type="EMBL" id="TCS86598.1"/>
    </source>
</evidence>
<dbReference type="EMBL" id="SMAD01000007">
    <property type="protein sequence ID" value="TCS86598.1"/>
    <property type="molecule type" value="Genomic_DNA"/>
</dbReference>
<dbReference type="InterPro" id="IPR001466">
    <property type="entry name" value="Beta-lactam-related"/>
</dbReference>
<dbReference type="PANTHER" id="PTHR46825">
    <property type="entry name" value="D-ALANYL-D-ALANINE-CARBOXYPEPTIDASE/ENDOPEPTIDASE AMPH"/>
    <property type="match status" value="1"/>
</dbReference>
<dbReference type="SUPFAM" id="SSF56601">
    <property type="entry name" value="beta-lactamase/transpeptidase-like"/>
    <property type="match status" value="1"/>
</dbReference>
<evidence type="ECO:0000259" key="1">
    <source>
        <dbReference type="Pfam" id="PF00144"/>
    </source>
</evidence>
<dbReference type="Pfam" id="PF00144">
    <property type="entry name" value="Beta-lactamase"/>
    <property type="match status" value="1"/>
</dbReference>
<accession>A0A4R3KPI3</accession>
<comment type="caution">
    <text evidence="2">The sequence shown here is derived from an EMBL/GenBank/DDBJ whole genome shotgun (WGS) entry which is preliminary data.</text>
</comment>
<sequence>MKVKKWFVLFLAIAACKSHSQDLRPKQLSGQLDSLFSFYEQHNLYFVSVELEKAGELLYQRSVGYENLEKKKKLDSSSVFLVGSITKTYTAVMIMQLVEEGKIRLSDKLSRFYPQVPNASGIDVEMLLRHRSGLFNYTSNENFLSEVSSPVSRQELLERFYRLDTIFSPGTRYEYSNTNYMLLGFILEDLTGDKYENQLKKRILDKLNLKNTYYGRPDDRSNFALSYQYQDGQWTETQPEWNTDWALGAGAISATVNDISAFYKGLFSGKLVSEESLRQMMDLRDNYGLGLAGIPYGRETFYGHAGGIENYRSICGYNPGDRILFTQVSTAAFNGNPNEISIQVLNAVYENKVSYPDTVQKIEAKVPVDVLRTYEGTYSASGVPLDIRIFVKDSTLQGQATGQAAFPLTAYSNTEFGYEDAGISMGFFMENETQKFHFKQGQIQADFSRKP</sequence>
<dbReference type="Gene3D" id="3.40.710.10">
    <property type="entry name" value="DD-peptidase/beta-lactamase superfamily"/>
    <property type="match status" value="1"/>
</dbReference>
<dbReference type="PROSITE" id="PS51257">
    <property type="entry name" value="PROKAR_LIPOPROTEIN"/>
    <property type="match status" value="1"/>
</dbReference>
<proteinExistence type="predicted"/>
<name>A0A4R3KPI3_9SPHI</name>
<dbReference type="InterPro" id="IPR012338">
    <property type="entry name" value="Beta-lactam/transpept-like"/>
</dbReference>
<feature type="domain" description="Beta-lactamase-related" evidence="1">
    <location>
        <begin position="53"/>
        <end position="333"/>
    </location>
</feature>
<dbReference type="RefSeq" id="WP_132129604.1">
    <property type="nucleotide sequence ID" value="NZ_CP042432.1"/>
</dbReference>